<dbReference type="InterPro" id="IPR039904">
    <property type="entry name" value="TRANK1"/>
</dbReference>
<dbReference type="PANTHER" id="PTHR21529">
    <property type="entry name" value="MAMMARY TURMOR VIRUS RECEPTOR HOMOLOG 1, 2 MTVR1, 2"/>
    <property type="match status" value="1"/>
</dbReference>
<gene>
    <name evidence="1" type="ORF">B9Z19DRAFT_988585</name>
</gene>
<sequence>ISELHHRLSTGKTISASQWRETGYQMIEDQKYSKALRCFEDAEDPYGTALANAYITEQNAITNRALGSVELANIDFIKASEFFLKARSIAKAVECRKEGGDPKGAVKILADNGAYEDAAWLSADIGSFLETSEIYTKLNKHGRALTGYARAKQFKRMFSYIRKFKAEIEPFCWKQYVLFGYLKEFGERDTPPDEPEKRVLDLFGSIEEQKMVLLRFGMINKLFKTLSTNGRYMEAYEIGVSFGLLANSIHLLSENSLLKNLKPEKRALLNTVCGFLQAEHIATNPWPRTRAGRGIHKVLRAAVGRGSPLIDSFVEVWEDINRALDNSAKLRNRVEIGTISDASYMDILVCYYEMFMGCSLLTHI</sequence>
<proteinExistence type="predicted"/>
<feature type="non-terminal residue" evidence="1">
    <location>
        <position position="1"/>
    </location>
</feature>
<keyword evidence="2" id="KW-1185">Reference proteome</keyword>
<organism evidence="1 2">
    <name type="scientific">Tuber borchii</name>
    <name type="common">White truffle</name>
    <dbReference type="NCBI Taxonomy" id="42251"/>
    <lineage>
        <taxon>Eukaryota</taxon>
        <taxon>Fungi</taxon>
        <taxon>Dikarya</taxon>
        <taxon>Ascomycota</taxon>
        <taxon>Pezizomycotina</taxon>
        <taxon>Pezizomycetes</taxon>
        <taxon>Pezizales</taxon>
        <taxon>Tuberaceae</taxon>
        <taxon>Tuber</taxon>
    </lineage>
</organism>
<evidence type="ECO:0000313" key="2">
    <source>
        <dbReference type="Proteomes" id="UP000244722"/>
    </source>
</evidence>
<evidence type="ECO:0000313" key="1">
    <source>
        <dbReference type="EMBL" id="PUU76946.1"/>
    </source>
</evidence>
<dbReference type="EMBL" id="NESQ01000168">
    <property type="protein sequence ID" value="PUU76946.1"/>
    <property type="molecule type" value="Genomic_DNA"/>
</dbReference>
<comment type="caution">
    <text evidence="1">The sequence shown here is derived from an EMBL/GenBank/DDBJ whole genome shotgun (WGS) entry which is preliminary data.</text>
</comment>
<accession>A0A2T6ZNB1</accession>
<dbReference type="OrthoDB" id="5986190at2759"/>
<dbReference type="AlphaFoldDB" id="A0A2T6ZNB1"/>
<protein>
    <submittedName>
        <fullName evidence="1">Uncharacterized protein</fullName>
    </submittedName>
</protein>
<dbReference type="PANTHER" id="PTHR21529:SF4">
    <property type="entry name" value="TPR AND ANKYRIN REPEAT-CONTAINING PROTEIN 1"/>
    <property type="match status" value="1"/>
</dbReference>
<name>A0A2T6ZNB1_TUBBO</name>
<dbReference type="Proteomes" id="UP000244722">
    <property type="component" value="Unassembled WGS sequence"/>
</dbReference>
<dbReference type="STRING" id="42251.A0A2T6ZNB1"/>
<reference evidence="1 2" key="1">
    <citation type="submission" date="2017-04" db="EMBL/GenBank/DDBJ databases">
        <title>Draft genome sequence of Tuber borchii Vittad., a whitish edible truffle.</title>
        <authorList>
            <consortium name="DOE Joint Genome Institute"/>
            <person name="Murat C."/>
            <person name="Kuo A."/>
            <person name="Barry K.W."/>
            <person name="Clum A."/>
            <person name="Dockter R.B."/>
            <person name="Fauchery L."/>
            <person name="Iotti M."/>
            <person name="Kohler A."/>
            <person name="Labutti K."/>
            <person name="Lindquist E.A."/>
            <person name="Lipzen A."/>
            <person name="Ohm R.A."/>
            <person name="Wang M."/>
            <person name="Grigoriev I.V."/>
            <person name="Zambonelli A."/>
            <person name="Martin F.M."/>
        </authorList>
    </citation>
    <scope>NUCLEOTIDE SEQUENCE [LARGE SCALE GENOMIC DNA]</scope>
    <source>
        <strain evidence="1 2">Tbo3840</strain>
    </source>
</reference>